<dbReference type="GO" id="GO:0046872">
    <property type="term" value="F:metal ion binding"/>
    <property type="evidence" value="ECO:0007669"/>
    <property type="project" value="UniProtKB-KW"/>
</dbReference>
<comment type="similarity">
    <text evidence="3 15">Belongs to the anaerobic coproporphyrinogen-III oxidase family.</text>
</comment>
<evidence type="ECO:0000256" key="6">
    <source>
        <dbReference type="ARBA" id="ARBA00022490"/>
    </source>
</evidence>
<feature type="binding site" evidence="17">
    <location>
        <position position="75"/>
    </location>
    <ligand>
        <name>[4Fe-4S] cluster</name>
        <dbReference type="ChEBI" id="CHEBI:49883"/>
        <note>4Fe-4S-S-AdoMet</note>
    </ligand>
</feature>
<keyword evidence="9 15" id="KW-0560">Oxidoreductase</keyword>
<comment type="catalytic activity">
    <reaction evidence="14 15">
        <text>coproporphyrinogen III + 2 S-adenosyl-L-methionine = protoporphyrinogen IX + 2 5'-deoxyadenosine + 2 L-methionine + 2 CO2</text>
        <dbReference type="Rhea" id="RHEA:15425"/>
        <dbReference type="ChEBI" id="CHEBI:16526"/>
        <dbReference type="ChEBI" id="CHEBI:17319"/>
        <dbReference type="ChEBI" id="CHEBI:57307"/>
        <dbReference type="ChEBI" id="CHEBI:57309"/>
        <dbReference type="ChEBI" id="CHEBI:57844"/>
        <dbReference type="ChEBI" id="CHEBI:59789"/>
        <dbReference type="EC" id="1.3.98.3"/>
    </reaction>
</comment>
<dbReference type="Gene3D" id="1.10.10.920">
    <property type="match status" value="1"/>
</dbReference>
<evidence type="ECO:0000259" key="18">
    <source>
        <dbReference type="PROSITE" id="PS51918"/>
    </source>
</evidence>
<dbReference type="AlphaFoldDB" id="A0A317CLZ0"/>
<evidence type="ECO:0000256" key="15">
    <source>
        <dbReference type="PIRNR" id="PIRNR000167"/>
    </source>
</evidence>
<organism evidence="19 20">
    <name type="scientific">Leucothrix pacifica</name>
    <dbReference type="NCBI Taxonomy" id="1247513"/>
    <lineage>
        <taxon>Bacteria</taxon>
        <taxon>Pseudomonadati</taxon>
        <taxon>Pseudomonadota</taxon>
        <taxon>Gammaproteobacteria</taxon>
        <taxon>Thiotrichales</taxon>
        <taxon>Thiotrichaceae</taxon>
        <taxon>Leucothrix</taxon>
    </lineage>
</organism>
<evidence type="ECO:0000256" key="4">
    <source>
        <dbReference type="ARBA" id="ARBA00011245"/>
    </source>
</evidence>
<dbReference type="EMBL" id="QGKM01000011">
    <property type="protein sequence ID" value="PWQ99399.1"/>
    <property type="molecule type" value="Genomic_DNA"/>
</dbReference>
<evidence type="ECO:0000313" key="20">
    <source>
        <dbReference type="Proteomes" id="UP000245539"/>
    </source>
</evidence>
<dbReference type="CDD" id="cd01335">
    <property type="entry name" value="Radical_SAM"/>
    <property type="match status" value="1"/>
</dbReference>
<keyword evidence="8 15" id="KW-0479">Metal-binding</keyword>
<feature type="binding site" evidence="17">
    <location>
        <position position="72"/>
    </location>
    <ligand>
        <name>[4Fe-4S] cluster</name>
        <dbReference type="ChEBI" id="CHEBI:49883"/>
        <note>4Fe-4S-S-AdoMet</note>
    </ligand>
</feature>
<feature type="binding site" evidence="16">
    <location>
        <position position="193"/>
    </location>
    <ligand>
        <name>S-adenosyl-L-methionine</name>
        <dbReference type="ChEBI" id="CHEBI:59789"/>
        <label>2</label>
    </ligand>
</feature>
<evidence type="ECO:0000256" key="9">
    <source>
        <dbReference type="ARBA" id="ARBA00023002"/>
    </source>
</evidence>
<dbReference type="GO" id="GO:0051989">
    <property type="term" value="F:coproporphyrinogen dehydrogenase activity"/>
    <property type="evidence" value="ECO:0007669"/>
    <property type="project" value="UniProtKB-EC"/>
</dbReference>
<evidence type="ECO:0000256" key="2">
    <source>
        <dbReference type="ARBA" id="ARBA00004785"/>
    </source>
</evidence>
<dbReference type="EC" id="1.3.98.3" evidence="15"/>
<comment type="subcellular location">
    <subcellularLocation>
        <location evidence="1 15">Cytoplasm</location>
    </subcellularLocation>
</comment>
<dbReference type="Pfam" id="PF04055">
    <property type="entry name" value="Radical_SAM"/>
    <property type="match status" value="1"/>
</dbReference>
<dbReference type="InterPro" id="IPR004558">
    <property type="entry name" value="Coprogen_oxidase_HemN"/>
</dbReference>
<evidence type="ECO:0000256" key="13">
    <source>
        <dbReference type="ARBA" id="ARBA00024295"/>
    </source>
</evidence>
<comment type="subunit">
    <text evidence="4">Monomer.</text>
</comment>
<dbReference type="PROSITE" id="PS51918">
    <property type="entry name" value="RADICAL_SAM"/>
    <property type="match status" value="1"/>
</dbReference>
<comment type="pathway">
    <text evidence="2 15">Porphyrin-containing compound metabolism; protoporphyrin-IX biosynthesis; protoporphyrinogen-IX from coproporphyrinogen-III (AdoMet route): step 1/1.</text>
</comment>
<dbReference type="InterPro" id="IPR058240">
    <property type="entry name" value="rSAM_sf"/>
</dbReference>
<dbReference type="InterPro" id="IPR007197">
    <property type="entry name" value="rSAM"/>
</dbReference>
<dbReference type="Gene3D" id="3.80.30.20">
    <property type="entry name" value="tm_1862 like domain"/>
    <property type="match status" value="1"/>
</dbReference>
<dbReference type="SMART" id="SM00729">
    <property type="entry name" value="Elp3"/>
    <property type="match status" value="1"/>
</dbReference>
<comment type="cofactor">
    <cofactor evidence="15 17">
        <name>[4Fe-4S] cluster</name>
        <dbReference type="ChEBI" id="CHEBI:49883"/>
    </cofactor>
    <text evidence="15 17">Binds 1 [4Fe-4S] cluster. The cluster is coordinated with 3 cysteines and an exchangeable S-adenosyl-L-methionine.</text>
</comment>
<evidence type="ECO:0000256" key="17">
    <source>
        <dbReference type="PIRSR" id="PIRSR000167-2"/>
    </source>
</evidence>
<dbReference type="Proteomes" id="UP000245539">
    <property type="component" value="Unassembled WGS sequence"/>
</dbReference>
<keyword evidence="5 15" id="KW-0004">4Fe-4S</keyword>
<dbReference type="GO" id="GO:0004109">
    <property type="term" value="F:coproporphyrinogen oxidase activity"/>
    <property type="evidence" value="ECO:0007669"/>
    <property type="project" value="InterPro"/>
</dbReference>
<keyword evidence="11 15" id="KW-0411">Iron-sulfur</keyword>
<feature type="domain" description="Radical SAM core" evidence="18">
    <location>
        <begin position="53"/>
        <end position="289"/>
    </location>
</feature>
<feature type="binding site" evidence="16">
    <location>
        <begin position="120"/>
        <end position="121"/>
    </location>
    <ligand>
        <name>S-adenosyl-L-methionine</name>
        <dbReference type="ChEBI" id="CHEBI:59789"/>
        <label>2</label>
    </ligand>
</feature>
<evidence type="ECO:0000256" key="5">
    <source>
        <dbReference type="ARBA" id="ARBA00022485"/>
    </source>
</evidence>
<reference evidence="19 20" key="1">
    <citation type="submission" date="2018-05" db="EMBL/GenBank/DDBJ databases">
        <title>Leucothrix arctica sp. nov., isolated from Arctic seawater.</title>
        <authorList>
            <person name="Choi A."/>
            <person name="Baek K."/>
        </authorList>
    </citation>
    <scope>NUCLEOTIDE SEQUENCE [LARGE SCALE GENOMIC DNA]</scope>
    <source>
        <strain evidence="19 20">JCM 18388</strain>
    </source>
</reference>
<feature type="binding site" evidence="16">
    <location>
        <position position="338"/>
    </location>
    <ligand>
        <name>S-adenosyl-L-methionine</name>
        <dbReference type="ChEBI" id="CHEBI:59789"/>
        <label>1</label>
    </ligand>
</feature>
<evidence type="ECO:0000256" key="11">
    <source>
        <dbReference type="ARBA" id="ARBA00023014"/>
    </source>
</evidence>
<proteinExistence type="inferred from homology"/>
<dbReference type="GO" id="GO:0051539">
    <property type="term" value="F:4 iron, 4 sulfur cluster binding"/>
    <property type="evidence" value="ECO:0007669"/>
    <property type="project" value="UniProtKB-KW"/>
</dbReference>
<dbReference type="UniPathway" id="UPA00251">
    <property type="reaction ID" value="UER00323"/>
</dbReference>
<feature type="binding site" evidence="16">
    <location>
        <position position="119"/>
    </location>
    <ligand>
        <name>S-adenosyl-L-methionine</name>
        <dbReference type="ChEBI" id="CHEBI:59789"/>
        <label>1</label>
    </ligand>
</feature>
<sequence>MRTHVMSLDFDSSLLEKYDTQGPRYTSYPTAPEFAGDFTVQDYVRHVEHSNDELIPKPLSLYLHIPFCRSLCYYCGCNKIVTQNEAKAERYLEYLFHEIEMQSKLFAADRLVTQIHFGGGTPNYLNTEQFRELLSVIARHFHLSYPEKLEISIEIDPRFSSGPQIVELANLGFNRISIGVQDYEENVQTAINRIQTREQVDEVITAARSAGIKSISVDLVAGLPFQTRHSFADTLKQVVESKVDRIAIYGFAYLPKRIKAQRMIAESSLPKRDTRIAIGKDTLEYLKDAGYVHIGMDHFALPTDSLAVALKEHNLQRNFQGYATHAECDQVGLGVSSISQVNDSYSQNSSTLTEYYAQLDAGELPIKRGISLTEDDLIRAQVIQYIMCQNTVPYHSIESAYGINFLSYFKNELQALKGFEKDGLIEYGNDEFSITPAGRFFLRNIAMVFDYYLNNKPPQTEDNVVRFSRTI</sequence>
<feature type="binding site" evidence="16">
    <location>
        <position position="62"/>
    </location>
    <ligand>
        <name>S-adenosyl-L-methionine</name>
        <dbReference type="ChEBI" id="CHEBI:59789"/>
        <label>1</label>
    </ligand>
</feature>
<evidence type="ECO:0000256" key="7">
    <source>
        <dbReference type="ARBA" id="ARBA00022691"/>
    </source>
</evidence>
<dbReference type="SFLD" id="SFLDS00029">
    <property type="entry name" value="Radical_SAM"/>
    <property type="match status" value="1"/>
</dbReference>
<keyword evidence="20" id="KW-1185">Reference proteome</keyword>
<keyword evidence="10 15" id="KW-0408">Iron</keyword>
<dbReference type="InterPro" id="IPR023404">
    <property type="entry name" value="rSAM_horseshoe"/>
</dbReference>
<feature type="binding site" evidence="17">
    <location>
        <position position="68"/>
    </location>
    <ligand>
        <name>[4Fe-4S] cluster</name>
        <dbReference type="ChEBI" id="CHEBI:49883"/>
        <note>4Fe-4S-S-AdoMet</note>
    </ligand>
</feature>
<feature type="binding site" evidence="16">
    <location>
        <begin position="74"/>
        <end position="76"/>
    </location>
    <ligand>
        <name>S-adenosyl-L-methionine</name>
        <dbReference type="ChEBI" id="CHEBI:59789"/>
        <label>2</label>
    </ligand>
</feature>
<evidence type="ECO:0000256" key="16">
    <source>
        <dbReference type="PIRSR" id="PIRSR000167-1"/>
    </source>
</evidence>
<dbReference type="OrthoDB" id="9808022at2"/>
<feature type="binding site" evidence="16">
    <location>
        <position position="218"/>
    </location>
    <ligand>
        <name>S-adenosyl-L-methionine</name>
        <dbReference type="ChEBI" id="CHEBI:59789"/>
        <label>2</label>
    </ligand>
</feature>
<evidence type="ECO:0000256" key="8">
    <source>
        <dbReference type="ARBA" id="ARBA00022723"/>
    </source>
</evidence>
<dbReference type="SFLD" id="SFLDG01082">
    <property type="entry name" value="B12-binding_domain_containing"/>
    <property type="match status" value="1"/>
</dbReference>
<dbReference type="GO" id="GO:0005737">
    <property type="term" value="C:cytoplasm"/>
    <property type="evidence" value="ECO:0007669"/>
    <property type="project" value="UniProtKB-SubCell"/>
</dbReference>
<accession>A0A317CLZ0</accession>
<dbReference type="PIRSF" id="PIRSF000167">
    <property type="entry name" value="HemN"/>
    <property type="match status" value="1"/>
</dbReference>
<protein>
    <recommendedName>
        <fullName evidence="15">Coproporphyrinogen-III oxidase</fullName>
        <ecNumber evidence="15">1.3.98.3</ecNumber>
    </recommendedName>
</protein>
<feature type="binding site" evidence="16">
    <location>
        <position position="181"/>
    </location>
    <ligand>
        <name>S-adenosyl-L-methionine</name>
        <dbReference type="ChEBI" id="CHEBI:59789"/>
        <label>2</label>
    </ligand>
</feature>
<dbReference type="PANTHER" id="PTHR13932">
    <property type="entry name" value="COPROPORPHYRINIGEN III OXIDASE"/>
    <property type="match status" value="1"/>
</dbReference>
<dbReference type="SFLD" id="SFLDG01065">
    <property type="entry name" value="anaerobic_coproporphyrinogen-I"/>
    <property type="match status" value="1"/>
</dbReference>
<feature type="binding site" evidence="16">
    <location>
        <position position="154"/>
    </location>
    <ligand>
        <name>S-adenosyl-L-methionine</name>
        <dbReference type="ChEBI" id="CHEBI:59789"/>
        <label>1</label>
    </ligand>
</feature>
<feature type="binding site" evidence="16">
    <location>
        <position position="252"/>
    </location>
    <ligand>
        <name>S-adenosyl-L-methionine</name>
        <dbReference type="ChEBI" id="CHEBI:59789"/>
        <label>2</label>
    </ligand>
</feature>
<evidence type="ECO:0000256" key="12">
    <source>
        <dbReference type="ARBA" id="ARBA00023244"/>
    </source>
</evidence>
<evidence type="ECO:0000256" key="10">
    <source>
        <dbReference type="ARBA" id="ARBA00023004"/>
    </source>
</evidence>
<dbReference type="GO" id="GO:0006782">
    <property type="term" value="P:protoporphyrinogen IX biosynthetic process"/>
    <property type="evidence" value="ECO:0007669"/>
    <property type="project" value="UniProtKB-UniPathway"/>
</dbReference>
<dbReference type="InterPro" id="IPR006638">
    <property type="entry name" value="Elp3/MiaA/NifB-like_rSAM"/>
</dbReference>
<name>A0A317CLZ0_9GAMM</name>
<evidence type="ECO:0000256" key="3">
    <source>
        <dbReference type="ARBA" id="ARBA00005493"/>
    </source>
</evidence>
<keyword evidence="6 15" id="KW-0963">Cytoplasm</keyword>
<keyword evidence="12 15" id="KW-0627">Porphyrin biosynthesis</keyword>
<dbReference type="PANTHER" id="PTHR13932:SF6">
    <property type="entry name" value="OXYGEN-INDEPENDENT COPROPORPHYRINOGEN III OXIDASE"/>
    <property type="match status" value="1"/>
</dbReference>
<gene>
    <name evidence="19" type="primary">hemN</name>
    <name evidence="19" type="ORF">DKW60_05800</name>
</gene>
<evidence type="ECO:0000256" key="1">
    <source>
        <dbReference type="ARBA" id="ARBA00004496"/>
    </source>
</evidence>
<comment type="function">
    <text evidence="13">Involved in the heme biosynthesis. Catalyzes the anaerobic oxidative decarboxylation of propionate groups of rings A and B of coproporphyrinogen III to yield the vinyl groups in protoporphyrinogen IX.</text>
</comment>
<dbReference type="InterPro" id="IPR034505">
    <property type="entry name" value="Coproporphyrinogen-III_oxidase"/>
</dbReference>
<dbReference type="NCBIfam" id="TIGR00538">
    <property type="entry name" value="hemN"/>
    <property type="match status" value="1"/>
</dbReference>
<evidence type="ECO:0000256" key="14">
    <source>
        <dbReference type="ARBA" id="ARBA00048321"/>
    </source>
</evidence>
<keyword evidence="7 15" id="KW-0949">S-adenosyl-L-methionine</keyword>
<comment type="caution">
    <text evidence="19">The sequence shown here is derived from an EMBL/GenBank/DDBJ whole genome shotgun (WGS) entry which is preliminary data.</text>
</comment>
<evidence type="ECO:0000313" key="19">
    <source>
        <dbReference type="EMBL" id="PWQ99399.1"/>
    </source>
</evidence>
<dbReference type="SUPFAM" id="SSF102114">
    <property type="entry name" value="Radical SAM enzymes"/>
    <property type="match status" value="1"/>
</dbReference>